<dbReference type="KEGG" id="nta:107816266"/>
<feature type="domain" description="Aminotransferase-like plant mobile" evidence="1">
    <location>
        <begin position="70"/>
        <end position="372"/>
    </location>
</feature>
<reference evidence="2" key="1">
    <citation type="submission" date="2025-08" db="UniProtKB">
        <authorList>
            <consortium name="RefSeq"/>
        </authorList>
    </citation>
    <scope>IDENTIFICATION</scope>
</reference>
<protein>
    <submittedName>
        <fullName evidence="2">Serine/threonine-protein phosphatase 7 long form homolog</fullName>
    </submittedName>
</protein>
<name>A0A1S4C923_TOBAC</name>
<dbReference type="OMA" id="IWEGQER"/>
<evidence type="ECO:0000259" key="1">
    <source>
        <dbReference type="Pfam" id="PF10536"/>
    </source>
</evidence>
<dbReference type="AlphaFoldDB" id="A0A1S4C923"/>
<dbReference type="OrthoDB" id="1936739at2759"/>
<dbReference type="InterPro" id="IPR044824">
    <property type="entry name" value="MAIN-like"/>
</dbReference>
<dbReference type="PANTHER" id="PTHR46033">
    <property type="entry name" value="PROTEIN MAIN-LIKE 2"/>
    <property type="match status" value="1"/>
</dbReference>
<dbReference type="STRING" id="4097.A0A1S4C923"/>
<evidence type="ECO:0000313" key="2">
    <source>
        <dbReference type="RefSeq" id="XP_016497454.1"/>
    </source>
</evidence>
<accession>A0A1S4C923</accession>
<dbReference type="Pfam" id="PF10536">
    <property type="entry name" value="PMD"/>
    <property type="match status" value="1"/>
</dbReference>
<dbReference type="RefSeq" id="XP_016497454.1">
    <property type="nucleotide sequence ID" value="XM_016641968.1"/>
</dbReference>
<dbReference type="GO" id="GO:0010073">
    <property type="term" value="P:meristem maintenance"/>
    <property type="evidence" value="ECO:0007669"/>
    <property type="project" value="InterPro"/>
</dbReference>
<dbReference type="PANTHER" id="PTHR46033:SF8">
    <property type="entry name" value="PROTEIN MAINTENANCE OF MERISTEMS-LIKE"/>
    <property type="match status" value="1"/>
</dbReference>
<sequence length="428" mass="49758">MDLPPVHPGPTSDQILVLQGEHRSAYIWEGHLLDQSLHARRPDYLWDFLRQRDLHPHVVHRLCATVFLRIFEIGRLQLDWSLITALIERWRSETHTFHLPTREATITLQDVQVLYGLRVDGLVVALPQYMRAMTRAQYLDLLGQYTGFRPQGEAVIREGSRISVIAIREHMEVLHPDITGETEDLHIYRYTRLALFLIFGGVLFPNTSGNLVIMRFLHHIQQLDELPQYSWGAAVLAYLYRSMCRASMGIQWILPLQPSLPPLEPGVPPPFLPLARRWVLWRGNYRGIDAHHNLPLVRDVLDMLEAAQFIWTPYNDKLLVDLPDYCSVDRQLWSTSVPLMCLDVVEHHATEWVLLQFDRPRTIPRDPGWVATHYQRDDHLRVDDAFVEWLEAQVLIWEQREDLIPPPPSQIQAATIELYMSCTTVTPD</sequence>
<dbReference type="InterPro" id="IPR019557">
    <property type="entry name" value="AminoTfrase-like_pln_mobile"/>
</dbReference>
<proteinExistence type="predicted"/>
<gene>
    <name evidence="2" type="primary">LOC107816266</name>
</gene>
<organism evidence="2">
    <name type="scientific">Nicotiana tabacum</name>
    <name type="common">Common tobacco</name>
    <dbReference type="NCBI Taxonomy" id="4097"/>
    <lineage>
        <taxon>Eukaryota</taxon>
        <taxon>Viridiplantae</taxon>
        <taxon>Streptophyta</taxon>
        <taxon>Embryophyta</taxon>
        <taxon>Tracheophyta</taxon>
        <taxon>Spermatophyta</taxon>
        <taxon>Magnoliopsida</taxon>
        <taxon>eudicotyledons</taxon>
        <taxon>Gunneridae</taxon>
        <taxon>Pentapetalae</taxon>
        <taxon>asterids</taxon>
        <taxon>lamiids</taxon>
        <taxon>Solanales</taxon>
        <taxon>Solanaceae</taxon>
        <taxon>Nicotianoideae</taxon>
        <taxon>Nicotianeae</taxon>
        <taxon>Nicotiana</taxon>
    </lineage>
</organism>
<dbReference type="PaxDb" id="4097-A0A1S4C923"/>